<gene>
    <name evidence="7" type="ORF">HKBW3S43_02095</name>
</gene>
<keyword evidence="7" id="KW-0808">Transferase</keyword>
<feature type="domain" description="Radical SAM core" evidence="6">
    <location>
        <begin position="36"/>
        <end position="168"/>
    </location>
</feature>
<dbReference type="PANTHER" id="PTHR43409:SF3">
    <property type="entry name" value="HYPOTHETICAL METHYLTRANSFERASE"/>
    <property type="match status" value="1"/>
</dbReference>
<dbReference type="Pfam" id="PF04055">
    <property type="entry name" value="Radical_SAM"/>
    <property type="match status" value="1"/>
</dbReference>
<dbReference type="GO" id="GO:0008168">
    <property type="term" value="F:methyltransferase activity"/>
    <property type="evidence" value="ECO:0007669"/>
    <property type="project" value="UniProtKB-KW"/>
</dbReference>
<accession>A0A6V8PZ13</accession>
<keyword evidence="4" id="KW-0408">Iron</keyword>
<dbReference type="InterPro" id="IPR058240">
    <property type="entry name" value="rSAM_sf"/>
</dbReference>
<organism evidence="7 8">
    <name type="scientific">Candidatus Hakubella thermalkaliphila</name>
    <dbReference type="NCBI Taxonomy" id="2754717"/>
    <lineage>
        <taxon>Bacteria</taxon>
        <taxon>Bacillati</taxon>
        <taxon>Actinomycetota</taxon>
        <taxon>Actinomycetota incertae sedis</taxon>
        <taxon>Candidatus Hakubellales</taxon>
        <taxon>Candidatus Hakubellaceae</taxon>
        <taxon>Candidatus Hakubella</taxon>
    </lineage>
</organism>
<evidence type="ECO:0000259" key="6">
    <source>
        <dbReference type="PROSITE" id="PS51918"/>
    </source>
</evidence>
<dbReference type="InterPro" id="IPR007197">
    <property type="entry name" value="rSAM"/>
</dbReference>
<dbReference type="AlphaFoldDB" id="A0A6V8PZ13"/>
<protein>
    <submittedName>
        <fullName evidence="7">Hopanoid C-2 methylase</fullName>
    </submittedName>
</protein>
<comment type="cofactor">
    <cofactor evidence="1">
        <name>[4Fe-4S] cluster</name>
        <dbReference type="ChEBI" id="CHEBI:49883"/>
    </cofactor>
</comment>
<dbReference type="EMBL" id="BLSB01000560">
    <property type="protein sequence ID" value="GFP36306.1"/>
    <property type="molecule type" value="Genomic_DNA"/>
</dbReference>
<evidence type="ECO:0000256" key="1">
    <source>
        <dbReference type="ARBA" id="ARBA00001966"/>
    </source>
</evidence>
<dbReference type="GO" id="GO:0032259">
    <property type="term" value="P:methylation"/>
    <property type="evidence" value="ECO:0007669"/>
    <property type="project" value="UniProtKB-KW"/>
</dbReference>
<sequence>LPPFLKNLKNGQAKHLYTSKQRADRRDTPLPLWELVDLKKYASMNIQYSRGCPFDCEFCNITVLYGRIPRTKEKEQVVAEMESLYLRGWRGGLFFVDDNFIGNKIKLKKEVLPAIIEWMEKRKRPFTRSTEVSINRSDDEELMQMMVKAGFDKVFIGIETPNEESLAE</sequence>
<keyword evidence="5" id="KW-0411">Iron-sulfur</keyword>
<evidence type="ECO:0000256" key="5">
    <source>
        <dbReference type="ARBA" id="ARBA00023014"/>
    </source>
</evidence>
<dbReference type="GO" id="GO:0046872">
    <property type="term" value="F:metal ion binding"/>
    <property type="evidence" value="ECO:0007669"/>
    <property type="project" value="UniProtKB-KW"/>
</dbReference>
<dbReference type="Gene3D" id="3.80.30.20">
    <property type="entry name" value="tm_1862 like domain"/>
    <property type="match status" value="1"/>
</dbReference>
<dbReference type="SUPFAM" id="SSF102114">
    <property type="entry name" value="Radical SAM enzymes"/>
    <property type="match status" value="1"/>
</dbReference>
<keyword evidence="7" id="KW-0489">Methyltransferase</keyword>
<dbReference type="SFLD" id="SFLDG01123">
    <property type="entry name" value="methyltransferase_(Class_B)"/>
    <property type="match status" value="1"/>
</dbReference>
<feature type="non-terminal residue" evidence="7">
    <location>
        <position position="1"/>
    </location>
</feature>
<feature type="non-terminal residue" evidence="7">
    <location>
        <position position="168"/>
    </location>
</feature>
<evidence type="ECO:0000313" key="8">
    <source>
        <dbReference type="Proteomes" id="UP000576480"/>
    </source>
</evidence>
<keyword evidence="3" id="KW-0479">Metal-binding</keyword>
<dbReference type="GO" id="GO:0051539">
    <property type="term" value="F:4 iron, 4 sulfur cluster binding"/>
    <property type="evidence" value="ECO:0007669"/>
    <property type="project" value="UniProtKB-KW"/>
</dbReference>
<dbReference type="Proteomes" id="UP000576480">
    <property type="component" value="Unassembled WGS sequence"/>
</dbReference>
<proteinExistence type="predicted"/>
<dbReference type="SFLD" id="SFLDG01082">
    <property type="entry name" value="B12-binding_domain_containing"/>
    <property type="match status" value="1"/>
</dbReference>
<dbReference type="GO" id="GO:0005829">
    <property type="term" value="C:cytosol"/>
    <property type="evidence" value="ECO:0007669"/>
    <property type="project" value="TreeGrafter"/>
</dbReference>
<dbReference type="InterPro" id="IPR023404">
    <property type="entry name" value="rSAM_horseshoe"/>
</dbReference>
<dbReference type="PROSITE" id="PS51918">
    <property type="entry name" value="RADICAL_SAM"/>
    <property type="match status" value="1"/>
</dbReference>
<evidence type="ECO:0000313" key="7">
    <source>
        <dbReference type="EMBL" id="GFP36306.1"/>
    </source>
</evidence>
<reference evidence="7 8" key="1">
    <citation type="journal article" date="2020" name="Front. Microbiol.">
        <title>Single-cell genomics of novel Actinobacteria with the Wood-Ljungdahl pathway discovered in a serpentinizing system.</title>
        <authorList>
            <person name="Merino N."/>
            <person name="Kawai M."/>
            <person name="Boyd E.S."/>
            <person name="Colman D.R."/>
            <person name="McGlynn S.E."/>
            <person name="Nealson K.H."/>
            <person name="Kurokawa K."/>
            <person name="Hongoh Y."/>
        </authorList>
    </citation>
    <scope>NUCLEOTIDE SEQUENCE [LARGE SCALE GENOMIC DNA]</scope>
    <source>
        <strain evidence="7 8">S43</strain>
    </source>
</reference>
<keyword evidence="2" id="KW-0949">S-adenosyl-L-methionine</keyword>
<dbReference type="SFLD" id="SFLDS00029">
    <property type="entry name" value="Radical_SAM"/>
    <property type="match status" value="1"/>
</dbReference>
<evidence type="ECO:0000256" key="4">
    <source>
        <dbReference type="ARBA" id="ARBA00023004"/>
    </source>
</evidence>
<dbReference type="RefSeq" id="WP_176230629.1">
    <property type="nucleotide sequence ID" value="NZ_BLSB01000560.1"/>
</dbReference>
<evidence type="ECO:0000256" key="3">
    <source>
        <dbReference type="ARBA" id="ARBA00022723"/>
    </source>
</evidence>
<dbReference type="InterPro" id="IPR051198">
    <property type="entry name" value="BchE-like"/>
</dbReference>
<dbReference type="InterPro" id="IPR034466">
    <property type="entry name" value="Methyltransferase_Class_B"/>
</dbReference>
<name>A0A6V8PZ13_9ACTN</name>
<comment type="caution">
    <text evidence="7">The sequence shown here is derived from an EMBL/GenBank/DDBJ whole genome shotgun (WGS) entry which is preliminary data.</text>
</comment>
<evidence type="ECO:0000256" key="2">
    <source>
        <dbReference type="ARBA" id="ARBA00022691"/>
    </source>
</evidence>
<dbReference type="PANTHER" id="PTHR43409">
    <property type="entry name" value="ANAEROBIC MAGNESIUM-PROTOPORPHYRIN IX MONOMETHYL ESTER CYCLASE-RELATED"/>
    <property type="match status" value="1"/>
</dbReference>